<dbReference type="eggNOG" id="COG0701">
    <property type="taxonomic scope" value="Bacteria"/>
</dbReference>
<evidence type="ECO:0000256" key="1">
    <source>
        <dbReference type="ARBA" id="ARBA00004651"/>
    </source>
</evidence>
<dbReference type="InterPro" id="IPR052923">
    <property type="entry name" value="UPF0718"/>
</dbReference>
<evidence type="ECO:0000256" key="2">
    <source>
        <dbReference type="ARBA" id="ARBA00006386"/>
    </source>
</evidence>
<sequence>MTEALGVVFTIILASWSVLLDAAPWVLFGFLVAGLVKAFVPEELVQAHLGGGLWSIVKASAIGVPIPLCSCGVIPAAAGLKKQGAGKGAVASFLVSTPETGIDSIAITYALLDPLMTIFRPIAAFVTAIATGVSVSFTGKAEPAAPATESECGTQDSGCSCGCGHKKVEKPGVVQKIKSGLSFSFGELLGDVGGWLLGGVLLAGLISVFVSGEFVERYLSNDVVAMIMMLAISVPMYVCATSSTPIVAALALKGISPGAALVFLLAGPATNAASLPVISKLLGKKGTVVYLAVIIVMSLLFGILVNHLYGWLGFDPKHWATGAAREESGVLAISSAILLILLILRTRISSWRTARQR</sequence>
<dbReference type="NCBIfam" id="NF033936">
    <property type="entry name" value="CuZnOut_SO0444"/>
    <property type="match status" value="1"/>
</dbReference>
<gene>
    <name evidence="8" type="ordered locus">Cpar_0842</name>
</gene>
<keyword evidence="4 7" id="KW-0812">Transmembrane</keyword>
<organism evidence="8 9">
    <name type="scientific">Chlorobaculum parvum (strain DSM 263 / NCIMB 8327)</name>
    <name type="common">Chlorobium vibrioforme subsp. thiosulfatophilum</name>
    <dbReference type="NCBI Taxonomy" id="517417"/>
    <lineage>
        <taxon>Bacteria</taxon>
        <taxon>Pseudomonadati</taxon>
        <taxon>Chlorobiota</taxon>
        <taxon>Chlorobiia</taxon>
        <taxon>Chlorobiales</taxon>
        <taxon>Chlorobiaceae</taxon>
        <taxon>Chlorobaculum</taxon>
    </lineage>
</organism>
<evidence type="ECO:0000256" key="5">
    <source>
        <dbReference type="ARBA" id="ARBA00022989"/>
    </source>
</evidence>
<evidence type="ECO:0000256" key="4">
    <source>
        <dbReference type="ARBA" id="ARBA00022692"/>
    </source>
</evidence>
<dbReference type="PANTHER" id="PTHR34184">
    <property type="entry name" value="UPF0718 PROTEIN YCGR"/>
    <property type="match status" value="1"/>
</dbReference>
<reference evidence="8" key="1">
    <citation type="submission" date="2008-06" db="EMBL/GenBank/DDBJ databases">
        <title>Complete sequence of Chlorobaculum parvum NCIB 8327.</title>
        <authorList>
            <consortium name="US DOE Joint Genome Institute"/>
            <person name="Lucas S."/>
            <person name="Copeland A."/>
            <person name="Lapidus A."/>
            <person name="Glavina del Rio T."/>
            <person name="Dalin E."/>
            <person name="Tice H."/>
            <person name="Bruce D."/>
            <person name="Goodwin L."/>
            <person name="Pitluck S."/>
            <person name="Schmutz J."/>
            <person name="Larimer F."/>
            <person name="Land M."/>
            <person name="Hauser L."/>
            <person name="Kyrpides N."/>
            <person name="Mikhailova N."/>
            <person name="Zhao F."/>
            <person name="Li T."/>
            <person name="Liu Z."/>
            <person name="Overmann J."/>
            <person name="Bryant D.A."/>
            <person name="Richardson P."/>
        </authorList>
    </citation>
    <scope>NUCLEOTIDE SEQUENCE [LARGE SCALE GENOMIC DNA]</scope>
    <source>
        <strain evidence="8">NCIB 8327</strain>
    </source>
</reference>
<dbReference type="KEGG" id="cpc:Cpar_0842"/>
<keyword evidence="3" id="KW-1003">Cell membrane</keyword>
<dbReference type="PANTHER" id="PTHR34184:SF4">
    <property type="entry name" value="UPF0718 PROTEIN YCGR"/>
    <property type="match status" value="1"/>
</dbReference>
<protein>
    <submittedName>
        <fullName evidence="8">Permease</fullName>
    </submittedName>
</protein>
<dbReference type="EMBL" id="CP001099">
    <property type="protein sequence ID" value="ACF11258.1"/>
    <property type="molecule type" value="Genomic_DNA"/>
</dbReference>
<evidence type="ECO:0000313" key="8">
    <source>
        <dbReference type="EMBL" id="ACF11258.1"/>
    </source>
</evidence>
<dbReference type="RefSeq" id="WP_012502091.1">
    <property type="nucleotide sequence ID" value="NC_011027.1"/>
</dbReference>
<evidence type="ECO:0000313" key="9">
    <source>
        <dbReference type="Proteomes" id="UP000008811"/>
    </source>
</evidence>
<evidence type="ECO:0000256" key="3">
    <source>
        <dbReference type="ARBA" id="ARBA00022475"/>
    </source>
</evidence>
<name>B3QMV5_CHLP8</name>
<dbReference type="Pfam" id="PF03773">
    <property type="entry name" value="ArsP_1"/>
    <property type="match status" value="1"/>
</dbReference>
<evidence type="ECO:0000256" key="7">
    <source>
        <dbReference type="SAM" id="Phobius"/>
    </source>
</evidence>
<proteinExistence type="inferred from homology"/>
<feature type="transmembrane region" description="Helical" evidence="7">
    <location>
        <begin position="329"/>
        <end position="348"/>
    </location>
</feature>
<dbReference type="InterPro" id="IPR005524">
    <property type="entry name" value="DUF318"/>
</dbReference>
<evidence type="ECO:0000256" key="6">
    <source>
        <dbReference type="ARBA" id="ARBA00023136"/>
    </source>
</evidence>
<feature type="transmembrane region" description="Helical" evidence="7">
    <location>
        <begin position="288"/>
        <end position="309"/>
    </location>
</feature>
<dbReference type="Proteomes" id="UP000008811">
    <property type="component" value="Chromosome"/>
</dbReference>
<dbReference type="OrthoDB" id="9770315at2"/>
<keyword evidence="5 7" id="KW-1133">Transmembrane helix</keyword>
<keyword evidence="9" id="KW-1185">Reference proteome</keyword>
<comment type="similarity">
    <text evidence="2">Belongs to the UPF0718 family.</text>
</comment>
<feature type="transmembrane region" description="Helical" evidence="7">
    <location>
        <begin position="192"/>
        <end position="211"/>
    </location>
</feature>
<feature type="transmembrane region" description="Helical" evidence="7">
    <location>
        <begin position="223"/>
        <end position="240"/>
    </location>
</feature>
<dbReference type="HOGENOM" id="CLU_049002_0_0_10"/>
<dbReference type="GO" id="GO:0005886">
    <property type="term" value="C:plasma membrane"/>
    <property type="evidence" value="ECO:0007669"/>
    <property type="project" value="UniProtKB-SubCell"/>
</dbReference>
<comment type="subcellular location">
    <subcellularLocation>
        <location evidence="1">Cell membrane</location>
        <topology evidence="1">Multi-pass membrane protein</topology>
    </subcellularLocation>
</comment>
<accession>B3QMV5</accession>
<dbReference type="AlphaFoldDB" id="B3QMV5"/>
<keyword evidence="6 7" id="KW-0472">Membrane</keyword>
<dbReference type="STRING" id="517417.Cpar_0842"/>